<proteinExistence type="predicted"/>
<evidence type="ECO:0000256" key="1">
    <source>
        <dbReference type="SAM" id="Phobius"/>
    </source>
</evidence>
<reference evidence="2 4" key="1">
    <citation type="submission" date="2014-06" db="EMBL/GenBank/DDBJ databases">
        <title>Genetic determinant of reutericyclin biosynthesis of Lactobacillus reuteri.</title>
        <authorList>
            <person name="Lin X."/>
            <person name="Duar R."/>
            <person name="Walter J."/>
            <person name="Gaenzle M."/>
        </authorList>
    </citation>
    <scope>NUCLEOTIDE SEQUENCE [LARGE SCALE GENOMIC DNA]</scope>
    <source>
        <strain evidence="2 4">LTH2584</strain>
    </source>
</reference>
<dbReference type="AlphaFoldDB" id="A0A073JM86"/>
<keyword evidence="1" id="KW-1133">Transmembrane helix</keyword>
<gene>
    <name evidence="3" type="ORF">CBG21_00050</name>
    <name evidence="2" type="ORF">LR3_03680</name>
</gene>
<reference evidence="5" key="2">
    <citation type="submission" date="2017-05" db="EMBL/GenBank/DDBJ databases">
        <authorList>
            <person name="Lin X.B."/>
            <person name="Stothard P."/>
            <person name="Tasseva G."/>
            <person name="Walter J."/>
        </authorList>
    </citation>
    <scope>NUCLEOTIDE SEQUENCE [LARGE SCALE GENOMIC DNA]</scope>
    <source>
        <strain evidence="5">103v</strain>
    </source>
</reference>
<reference evidence="3" key="3">
    <citation type="submission" date="2017-05" db="EMBL/GenBank/DDBJ databases">
        <authorList>
            <person name="Song R."/>
            <person name="Chenine A.L."/>
            <person name="Ruprecht R.M."/>
        </authorList>
    </citation>
    <scope>NUCLEOTIDE SEQUENCE [LARGE SCALE GENOMIC DNA]</scope>
    <source>
        <strain evidence="3">103v</strain>
    </source>
</reference>
<feature type="transmembrane region" description="Helical" evidence="1">
    <location>
        <begin position="70"/>
        <end position="88"/>
    </location>
</feature>
<organism evidence="2 4">
    <name type="scientific">Limosilactobacillus reuteri</name>
    <name type="common">Lactobacillus reuteri</name>
    <dbReference type="NCBI Taxonomy" id="1598"/>
    <lineage>
        <taxon>Bacteria</taxon>
        <taxon>Bacillati</taxon>
        <taxon>Bacillota</taxon>
        <taxon>Bacilli</taxon>
        <taxon>Lactobacillales</taxon>
        <taxon>Lactobacillaceae</taxon>
        <taxon>Limosilactobacillus</taxon>
    </lineage>
</organism>
<evidence type="ECO:0000313" key="4">
    <source>
        <dbReference type="Proteomes" id="UP000027731"/>
    </source>
</evidence>
<feature type="transmembrane region" description="Helical" evidence="1">
    <location>
        <begin position="12"/>
        <end position="40"/>
    </location>
</feature>
<keyword evidence="1" id="KW-0812">Transmembrane</keyword>
<dbReference type="EMBL" id="NGQC01000010">
    <property type="protein sequence ID" value="OYT05372.1"/>
    <property type="molecule type" value="Genomic_DNA"/>
</dbReference>
<dbReference type="Proteomes" id="UP000027731">
    <property type="component" value="Unassembled WGS sequence"/>
</dbReference>
<keyword evidence="1" id="KW-0472">Membrane</keyword>
<protein>
    <submittedName>
        <fullName evidence="2">Uncharacterized protein</fullName>
    </submittedName>
</protein>
<evidence type="ECO:0000313" key="3">
    <source>
        <dbReference type="EMBL" id="OYT05372.1"/>
    </source>
</evidence>
<evidence type="ECO:0000313" key="2">
    <source>
        <dbReference type="EMBL" id="KEK13805.1"/>
    </source>
</evidence>
<dbReference type="Proteomes" id="UP000216122">
    <property type="component" value="Unassembled WGS sequence"/>
</dbReference>
<name>A0A073JM86_LIMRT</name>
<dbReference type="PATRIC" id="fig|1598.90.peg.2153"/>
<comment type="caution">
    <text evidence="2">The sequence shown here is derived from an EMBL/GenBank/DDBJ whole genome shotgun (WGS) entry which is preliminary data.</text>
</comment>
<evidence type="ECO:0000313" key="5">
    <source>
        <dbReference type="Proteomes" id="UP000216122"/>
    </source>
</evidence>
<sequence>MKKFLFDPLYFFAIAFMYLIFNYNFGMISMSTFCGLSLLISNLGKKFLYLQALLFIIYGLLLFIVHPSTWIVSVILILIGIVFFIFYFRG</sequence>
<feature type="transmembrane region" description="Helical" evidence="1">
    <location>
        <begin position="47"/>
        <end position="64"/>
    </location>
</feature>
<reference evidence="3 5" key="4">
    <citation type="submission" date="2017-09" db="EMBL/GenBank/DDBJ databases">
        <title>Tripartite evolution among Lactobacillus johnsonii, Lactobacillus taiwanensis, Lactobacillus reuteri and their rodent host.</title>
        <authorList>
            <person name="Wang T."/>
            <person name="Knowles S."/>
            <person name="Cheng C."/>
        </authorList>
    </citation>
    <scope>NUCLEOTIDE SEQUENCE [LARGE SCALE GENOMIC DNA]</scope>
    <source>
        <strain evidence="3 5">103v</strain>
    </source>
</reference>
<accession>A0A073JM86</accession>
<dbReference type="EMBL" id="JOSX01000024">
    <property type="protein sequence ID" value="KEK13805.1"/>
    <property type="molecule type" value="Genomic_DNA"/>
</dbReference>